<feature type="compositionally biased region" description="Basic and acidic residues" evidence="6">
    <location>
        <begin position="249"/>
        <end position="282"/>
    </location>
</feature>
<proteinExistence type="inferred from homology"/>
<keyword evidence="10" id="KW-1185">Reference proteome</keyword>
<organism evidence="9 10">
    <name type="scientific">Olea europaea subsp. europaea</name>
    <dbReference type="NCBI Taxonomy" id="158383"/>
    <lineage>
        <taxon>Eukaryota</taxon>
        <taxon>Viridiplantae</taxon>
        <taxon>Streptophyta</taxon>
        <taxon>Embryophyta</taxon>
        <taxon>Tracheophyta</taxon>
        <taxon>Spermatophyta</taxon>
        <taxon>Magnoliopsida</taxon>
        <taxon>eudicotyledons</taxon>
        <taxon>Gunneridae</taxon>
        <taxon>Pentapetalae</taxon>
        <taxon>asterids</taxon>
        <taxon>lamiids</taxon>
        <taxon>Lamiales</taxon>
        <taxon>Oleaceae</taxon>
        <taxon>Oleeae</taxon>
        <taxon>Olea</taxon>
    </lineage>
</organism>
<dbReference type="Gramene" id="OE9A034983T2">
    <property type="protein sequence ID" value="OE9A034983C2"/>
    <property type="gene ID" value="OE9A034983"/>
</dbReference>
<accession>A0A8S0S7V9</accession>
<dbReference type="InterPro" id="IPR008978">
    <property type="entry name" value="HSP20-like_chaperone"/>
</dbReference>
<dbReference type="Gene3D" id="2.60.40.790">
    <property type="match status" value="1"/>
</dbReference>
<feature type="compositionally biased region" description="Basic and acidic residues" evidence="6">
    <location>
        <begin position="102"/>
        <end position="112"/>
    </location>
</feature>
<evidence type="ECO:0000313" key="10">
    <source>
        <dbReference type="Proteomes" id="UP000594638"/>
    </source>
</evidence>
<dbReference type="EMBL" id="CACTIH010003940">
    <property type="protein sequence ID" value="CAA2987670.1"/>
    <property type="molecule type" value="Genomic_DNA"/>
</dbReference>
<evidence type="ECO:0000313" key="9">
    <source>
        <dbReference type="EMBL" id="CAA2987670.1"/>
    </source>
</evidence>
<feature type="compositionally biased region" description="Basic and acidic residues" evidence="6">
    <location>
        <begin position="177"/>
        <end position="201"/>
    </location>
</feature>
<dbReference type="AlphaFoldDB" id="A0A8S0S7V9"/>
<dbReference type="PANTHER" id="PTHR43670">
    <property type="entry name" value="HEAT SHOCK PROTEIN 26"/>
    <property type="match status" value="1"/>
</dbReference>
<keyword evidence="7" id="KW-1133">Transmembrane helix</keyword>
<dbReference type="GO" id="GO:0034605">
    <property type="term" value="P:cellular response to heat"/>
    <property type="evidence" value="ECO:0007669"/>
    <property type="project" value="TreeGrafter"/>
</dbReference>
<dbReference type="Proteomes" id="UP000594638">
    <property type="component" value="Unassembled WGS sequence"/>
</dbReference>
<evidence type="ECO:0000256" key="1">
    <source>
        <dbReference type="ARBA" id="ARBA00004162"/>
    </source>
</evidence>
<keyword evidence="7" id="KW-0472">Membrane</keyword>
<dbReference type="GO" id="GO:0006952">
    <property type="term" value="P:defense response"/>
    <property type="evidence" value="ECO:0007669"/>
    <property type="project" value="UniProtKB-KW"/>
</dbReference>
<feature type="compositionally biased region" description="Basic and acidic residues" evidence="6">
    <location>
        <begin position="156"/>
        <end position="168"/>
    </location>
</feature>
<dbReference type="OrthoDB" id="1431247at2759"/>
<evidence type="ECO:0000256" key="6">
    <source>
        <dbReference type="SAM" id="MobiDB-lite"/>
    </source>
</evidence>
<name>A0A8S0S7V9_OLEEU</name>
<comment type="similarity">
    <text evidence="4 5">Belongs to the small heat shock protein (HSP20) family.</text>
</comment>
<evidence type="ECO:0000256" key="4">
    <source>
        <dbReference type="PROSITE-ProRule" id="PRU00285"/>
    </source>
</evidence>
<reference evidence="9 10" key="1">
    <citation type="submission" date="2019-12" db="EMBL/GenBank/DDBJ databases">
        <authorList>
            <person name="Alioto T."/>
            <person name="Alioto T."/>
            <person name="Gomez Garrido J."/>
        </authorList>
    </citation>
    <scope>NUCLEOTIDE SEQUENCE [LARGE SCALE GENOMIC DNA]</scope>
</reference>
<dbReference type="PROSITE" id="PS01031">
    <property type="entry name" value="SHSP"/>
    <property type="match status" value="1"/>
</dbReference>
<feature type="compositionally biased region" description="Polar residues" evidence="6">
    <location>
        <begin position="138"/>
        <end position="154"/>
    </location>
</feature>
<feature type="domain" description="SHSP" evidence="8">
    <location>
        <begin position="10"/>
        <end position="114"/>
    </location>
</feature>
<protein>
    <submittedName>
        <fullName evidence="9">Inactive RESTRICTED TEV MOVEMENT 2-like</fullName>
    </submittedName>
</protein>
<feature type="region of interest" description="Disordered" evidence="6">
    <location>
        <begin position="101"/>
        <end position="291"/>
    </location>
</feature>
<keyword evidence="2" id="KW-1003">Cell membrane</keyword>
<evidence type="ECO:0000256" key="7">
    <source>
        <dbReference type="SAM" id="Phobius"/>
    </source>
</evidence>
<gene>
    <name evidence="9" type="ORF">OLEA9_A034983</name>
</gene>
<evidence type="ECO:0000256" key="2">
    <source>
        <dbReference type="ARBA" id="ARBA00022475"/>
    </source>
</evidence>
<evidence type="ECO:0000259" key="8">
    <source>
        <dbReference type="PROSITE" id="PS01031"/>
    </source>
</evidence>
<feature type="transmembrane region" description="Helical" evidence="7">
    <location>
        <begin position="306"/>
        <end position="327"/>
    </location>
</feature>
<feature type="compositionally biased region" description="Basic and acidic residues" evidence="6">
    <location>
        <begin position="210"/>
        <end position="223"/>
    </location>
</feature>
<dbReference type="InterPro" id="IPR002068">
    <property type="entry name" value="A-crystallin/Hsp20_dom"/>
</dbReference>
<feature type="compositionally biased region" description="Basic and acidic residues" evidence="6">
    <location>
        <begin position="121"/>
        <end position="137"/>
    </location>
</feature>
<keyword evidence="7" id="KW-0812">Transmembrane</keyword>
<comment type="subcellular location">
    <subcellularLocation>
        <location evidence="1">Cell membrane</location>
        <topology evidence="1">Single-pass membrane protein</topology>
    </subcellularLocation>
</comment>
<dbReference type="Gramene" id="OE9A034983T1">
    <property type="protein sequence ID" value="OE9A034983C1"/>
    <property type="gene ID" value="OE9A034983"/>
</dbReference>
<dbReference type="Pfam" id="PF00011">
    <property type="entry name" value="HSP20"/>
    <property type="match status" value="1"/>
</dbReference>
<dbReference type="CDD" id="cd06464">
    <property type="entry name" value="ACD_sHsps-like"/>
    <property type="match status" value="1"/>
</dbReference>
<dbReference type="PANTHER" id="PTHR43670:SF73">
    <property type="entry name" value="INACTIVE PROTEIN RESTRICTED TEV MOVEMENT 2-LIKE"/>
    <property type="match status" value="1"/>
</dbReference>
<comment type="caution">
    <text evidence="9">The sequence shown here is derived from an EMBL/GenBank/DDBJ whole genome shotgun (WGS) entry which is preliminary data.</text>
</comment>
<evidence type="ECO:0000256" key="5">
    <source>
        <dbReference type="RuleBase" id="RU003616"/>
    </source>
</evidence>
<keyword evidence="3" id="KW-0611">Plant defense</keyword>
<dbReference type="GO" id="GO:0005886">
    <property type="term" value="C:plasma membrane"/>
    <property type="evidence" value="ECO:0007669"/>
    <property type="project" value="UniProtKB-SubCell"/>
</dbReference>
<dbReference type="Gramene" id="OE9A034983T3">
    <property type="protein sequence ID" value="OE9A034983C3"/>
    <property type="gene ID" value="OE9A034983"/>
</dbReference>
<sequence>MDSKMGAAENYQMTYFQPASELTQNPDSDTLILDVAGLKKDQLQVQITRDSILKITGARQLEDNRWIGFREDFPVSQNCDTKKISAKFVDGMLFVTMPKLISPEEKEDRKLPTSETQKPQKPTEEPMDTPEKNREQASLKTLASDDQNKQNGTKNIPEESHVEEETKSQEQAGKKTLGKDDQEKQTDGKNVPDKSLERDQTESSNVKSQEQAHEKPLTSDDQNKQTIAENVAEKSLEKDKTESSNVKSQEPDREKTSASEDQDKQNIARNVPEKSIEKKETESSNTDNKNVIGPAGILKMASQKMILVLFILLAILIALYVSNLIWYSKKAEN</sequence>
<feature type="compositionally biased region" description="Basic and acidic residues" evidence="6">
    <location>
        <begin position="231"/>
        <end position="242"/>
    </location>
</feature>
<evidence type="ECO:0000256" key="3">
    <source>
        <dbReference type="ARBA" id="ARBA00022821"/>
    </source>
</evidence>
<dbReference type="SUPFAM" id="SSF49764">
    <property type="entry name" value="HSP20-like chaperones"/>
    <property type="match status" value="1"/>
</dbReference>